<evidence type="ECO:0000256" key="6">
    <source>
        <dbReference type="ARBA" id="ARBA00023136"/>
    </source>
</evidence>
<dbReference type="eggNOG" id="arCOG01997">
    <property type="taxonomic scope" value="Archaea"/>
</dbReference>
<dbReference type="InterPro" id="IPR002771">
    <property type="entry name" value="Multi_antbiot-R_MarC"/>
</dbReference>
<dbReference type="EnsemblBacteria" id="ABL79037">
    <property type="protein sequence ID" value="ABL79037"/>
    <property type="gene ID" value="Tpen_1642"/>
</dbReference>
<keyword evidence="6 7" id="KW-0472">Membrane</keyword>
<reference evidence="9" key="1">
    <citation type="journal article" date="2008" name="J. Bacteriol.">
        <title>Genome sequence of Thermofilum pendens reveals an exceptional loss of biosynthetic pathways without genome reduction.</title>
        <authorList>
            <person name="Anderson I."/>
            <person name="Rodriguez J."/>
            <person name="Susanti D."/>
            <person name="Porat I."/>
            <person name="Reich C."/>
            <person name="Ulrich L.E."/>
            <person name="Elkins J.G."/>
            <person name="Mavromatis K."/>
            <person name="Lykidis A."/>
            <person name="Kim E."/>
            <person name="Thompson L.S."/>
            <person name="Nolan M."/>
            <person name="Land M."/>
            <person name="Copeland A."/>
            <person name="Lapidus A."/>
            <person name="Lucas S."/>
            <person name="Detter C."/>
            <person name="Zhulin I.B."/>
            <person name="Olsen G.J."/>
            <person name="Whitman W."/>
            <person name="Mukhopadhyay B."/>
            <person name="Bristow J."/>
            <person name="Kyrpides N."/>
        </authorList>
    </citation>
    <scope>NUCLEOTIDE SEQUENCE [LARGE SCALE GENOMIC DNA]</scope>
    <source>
        <strain evidence="9">DSM 2475 / Hrk 5</strain>
    </source>
</reference>
<evidence type="ECO:0000256" key="4">
    <source>
        <dbReference type="ARBA" id="ARBA00022692"/>
    </source>
</evidence>
<feature type="transmembrane region" description="Helical" evidence="7">
    <location>
        <begin position="78"/>
        <end position="99"/>
    </location>
</feature>
<keyword evidence="5 7" id="KW-1133">Transmembrane helix</keyword>
<keyword evidence="4 7" id="KW-0812">Transmembrane</keyword>
<comment type="subcellular location">
    <subcellularLocation>
        <location evidence="1 7">Cell membrane</location>
        <topology evidence="1 7">Multi-pass membrane protein</topology>
    </subcellularLocation>
</comment>
<protein>
    <recommendedName>
        <fullName evidence="7">UPF0056 membrane protein</fullName>
    </recommendedName>
</protein>
<dbReference type="GO" id="GO:0005886">
    <property type="term" value="C:plasma membrane"/>
    <property type="evidence" value="ECO:0007669"/>
    <property type="project" value="UniProtKB-SubCell"/>
</dbReference>
<evidence type="ECO:0000256" key="1">
    <source>
        <dbReference type="ARBA" id="ARBA00004651"/>
    </source>
</evidence>
<evidence type="ECO:0000256" key="3">
    <source>
        <dbReference type="ARBA" id="ARBA00022475"/>
    </source>
</evidence>
<dbReference type="PANTHER" id="PTHR33508">
    <property type="entry name" value="UPF0056 MEMBRANE PROTEIN YHCE"/>
    <property type="match status" value="1"/>
</dbReference>
<keyword evidence="3" id="KW-1003">Cell membrane</keyword>
<gene>
    <name evidence="8" type="ordered locus">Tpen_1642</name>
</gene>
<dbReference type="STRING" id="368408.Tpen_1642"/>
<dbReference type="EMBL" id="CP000505">
    <property type="protein sequence ID" value="ABL79037.1"/>
    <property type="molecule type" value="Genomic_DNA"/>
</dbReference>
<feature type="transmembrane region" description="Helical" evidence="7">
    <location>
        <begin position="12"/>
        <end position="35"/>
    </location>
</feature>
<evidence type="ECO:0000256" key="2">
    <source>
        <dbReference type="ARBA" id="ARBA00009784"/>
    </source>
</evidence>
<dbReference type="KEGG" id="tpe:Tpen_1642"/>
<keyword evidence="9" id="KW-1185">Reference proteome</keyword>
<dbReference type="AlphaFoldDB" id="A1S0Q7"/>
<dbReference type="PANTHER" id="PTHR33508:SF1">
    <property type="entry name" value="UPF0056 MEMBRANE PROTEIN YHCE"/>
    <property type="match status" value="1"/>
</dbReference>
<feature type="transmembrane region" description="Helical" evidence="7">
    <location>
        <begin position="111"/>
        <end position="135"/>
    </location>
</feature>
<evidence type="ECO:0000313" key="9">
    <source>
        <dbReference type="Proteomes" id="UP000000641"/>
    </source>
</evidence>
<organism evidence="8 9">
    <name type="scientific">Thermofilum pendens (strain DSM 2475 / Hrk 5)</name>
    <dbReference type="NCBI Taxonomy" id="368408"/>
    <lineage>
        <taxon>Archaea</taxon>
        <taxon>Thermoproteota</taxon>
        <taxon>Thermoprotei</taxon>
        <taxon>Thermofilales</taxon>
        <taxon>Thermofilaceae</taxon>
        <taxon>Thermofilum</taxon>
    </lineage>
</organism>
<proteinExistence type="inferred from homology"/>
<sequence length="203" mass="21471">MSVALADTLFKSLFVAVQLYAVLNPVSVIPTFVNLTEGLDSREKVHAVRKASMIVFSLMVVFSLIGDPLLRLLNVSIASLRLGGGVLLMVIAVDMLSGMSRTKGLESGDEALVVPIATPLLVGPGTITTLIVLSASEGLPVTLLGALLATLLVYATLAFGESLLELLGRNFVRSLGRFMAIIIAGISAEMIHRALLEWGIATR</sequence>
<feature type="transmembrane region" description="Helical" evidence="7">
    <location>
        <begin position="175"/>
        <end position="195"/>
    </location>
</feature>
<feature type="transmembrane region" description="Helical" evidence="7">
    <location>
        <begin position="47"/>
        <end position="66"/>
    </location>
</feature>
<dbReference type="HOGENOM" id="CLU_079909_2_1_2"/>
<dbReference type="NCBIfam" id="TIGR00427">
    <property type="entry name" value="NAAT family transporter"/>
    <property type="match status" value="1"/>
</dbReference>
<evidence type="ECO:0000256" key="7">
    <source>
        <dbReference type="RuleBase" id="RU362048"/>
    </source>
</evidence>
<name>A1S0Q7_THEPD</name>
<feature type="transmembrane region" description="Helical" evidence="7">
    <location>
        <begin position="141"/>
        <end position="163"/>
    </location>
</feature>
<comment type="similarity">
    <text evidence="2 7">Belongs to the UPF0056 (MarC) family.</text>
</comment>
<evidence type="ECO:0000256" key="5">
    <source>
        <dbReference type="ARBA" id="ARBA00022989"/>
    </source>
</evidence>
<dbReference type="Pfam" id="PF01914">
    <property type="entry name" value="MarC"/>
    <property type="match status" value="1"/>
</dbReference>
<accession>A1S0Q7</accession>
<evidence type="ECO:0000313" key="8">
    <source>
        <dbReference type="EMBL" id="ABL79037.1"/>
    </source>
</evidence>
<dbReference type="Proteomes" id="UP000000641">
    <property type="component" value="Chromosome"/>
</dbReference>